<keyword evidence="2" id="KW-1185">Reference proteome</keyword>
<evidence type="ECO:0000313" key="1">
    <source>
        <dbReference type="EMBL" id="VDO53264.1"/>
    </source>
</evidence>
<name>A0A0N4WSP8_HAEPC</name>
<gene>
    <name evidence="1" type="ORF">HPLM_LOCUS14568</name>
</gene>
<dbReference type="AlphaFoldDB" id="A0A0N4WSP8"/>
<proteinExistence type="predicted"/>
<dbReference type="WBParaSite" id="HPLM_0001457601-mRNA-1">
    <property type="protein sequence ID" value="HPLM_0001457601-mRNA-1"/>
    <property type="gene ID" value="HPLM_0001457601"/>
</dbReference>
<organism evidence="3">
    <name type="scientific">Haemonchus placei</name>
    <name type="common">Barber's pole worm</name>
    <dbReference type="NCBI Taxonomy" id="6290"/>
    <lineage>
        <taxon>Eukaryota</taxon>
        <taxon>Metazoa</taxon>
        <taxon>Ecdysozoa</taxon>
        <taxon>Nematoda</taxon>
        <taxon>Chromadorea</taxon>
        <taxon>Rhabditida</taxon>
        <taxon>Rhabditina</taxon>
        <taxon>Rhabditomorpha</taxon>
        <taxon>Strongyloidea</taxon>
        <taxon>Trichostrongylidae</taxon>
        <taxon>Haemonchus</taxon>
    </lineage>
</organism>
<dbReference type="Proteomes" id="UP000268014">
    <property type="component" value="Unassembled WGS sequence"/>
</dbReference>
<reference evidence="3" key="1">
    <citation type="submission" date="2017-02" db="UniProtKB">
        <authorList>
            <consortium name="WormBaseParasite"/>
        </authorList>
    </citation>
    <scope>IDENTIFICATION</scope>
</reference>
<sequence>MKKEINELSCNKNKDYPTLDFSFLMRDPLKRNNNSVLCYIQRNIGQTLDSSFLASLFSSSAVGPVDSSSSSKEFSFASSSELQMAESQLRVMTSTISRNFSTFVNSSGASKRTTHTFLHKINLLVSFHVSVLASTGNIHKDMPSWLLLSDKGCEQSE</sequence>
<evidence type="ECO:0000313" key="2">
    <source>
        <dbReference type="Proteomes" id="UP000268014"/>
    </source>
</evidence>
<reference evidence="1 2" key="2">
    <citation type="submission" date="2018-11" db="EMBL/GenBank/DDBJ databases">
        <authorList>
            <consortium name="Pathogen Informatics"/>
        </authorList>
    </citation>
    <scope>NUCLEOTIDE SEQUENCE [LARGE SCALE GENOMIC DNA]</scope>
    <source>
        <strain evidence="1 2">MHpl1</strain>
    </source>
</reference>
<accession>A0A0N4WSP8</accession>
<protein>
    <submittedName>
        <fullName evidence="3">Ovule protein</fullName>
    </submittedName>
</protein>
<dbReference type="EMBL" id="UZAF01018615">
    <property type="protein sequence ID" value="VDO53264.1"/>
    <property type="molecule type" value="Genomic_DNA"/>
</dbReference>
<evidence type="ECO:0000313" key="3">
    <source>
        <dbReference type="WBParaSite" id="HPLM_0001457601-mRNA-1"/>
    </source>
</evidence>